<evidence type="ECO:0000259" key="2">
    <source>
        <dbReference type="Pfam" id="PF01171"/>
    </source>
</evidence>
<dbReference type="Gene3D" id="3.40.50.620">
    <property type="entry name" value="HUPs"/>
    <property type="match status" value="1"/>
</dbReference>
<reference evidence="3" key="1">
    <citation type="submission" date="2020-10" db="EMBL/GenBank/DDBJ databases">
        <authorList>
            <person name="Gilroy R."/>
        </authorList>
    </citation>
    <scope>NUCLEOTIDE SEQUENCE</scope>
    <source>
        <strain evidence="3">ChiSxjej1B13-7958</strain>
    </source>
</reference>
<evidence type="ECO:0000313" key="3">
    <source>
        <dbReference type="EMBL" id="HIR47657.1"/>
    </source>
</evidence>
<feature type="region of interest" description="Disordered" evidence="1">
    <location>
        <begin position="292"/>
        <end position="329"/>
    </location>
</feature>
<dbReference type="EMBL" id="DVGZ01000090">
    <property type="protein sequence ID" value="HIR47657.1"/>
    <property type="molecule type" value="Genomic_DNA"/>
</dbReference>
<evidence type="ECO:0000313" key="4">
    <source>
        <dbReference type="Proteomes" id="UP000824242"/>
    </source>
</evidence>
<protein>
    <submittedName>
        <fullName evidence="3">tRNA 2-thiocytidine biosynthesis protein TtcA</fullName>
    </submittedName>
</protein>
<name>A0A9D1DEX0_9FIRM</name>
<feature type="domain" description="tRNA(Ile)-lysidine/2-thiocytidine synthase N-terminal" evidence="2">
    <location>
        <begin position="44"/>
        <end position="208"/>
    </location>
</feature>
<sequence length="329" mass="37114">MQERQEDRRRRAELSIQKKYRKPIWNKFVGGLRDYGMLRDGDRVAVCISGGKDSMLLAKCMQLLQRFSPTRFELVNLVMDPGYSPENRARIEENADLLGLPVTIVENRLFEAAASAEKSPCYLCARMRRGCLYKHARALGCNKIALGHHFDDVIETVLMSMLYGAEMKTMMPKIHSTNFPGMELIRPLYLVREADIIAWARYNDLEFLRCACRLTEGTANGTLDSKRQEMKELIRTLEQTNPSAGQNIFHSFHNVNLGTLVGYRGDGGVHPFLEEYDRPGSPYWLTAQICGQQGPRGSGKRMSTLRGAGRFGSAPRPAVSMARAEAESE</sequence>
<dbReference type="CDD" id="cd24138">
    <property type="entry name" value="TtcA-like"/>
    <property type="match status" value="1"/>
</dbReference>
<evidence type="ECO:0000256" key="1">
    <source>
        <dbReference type="SAM" id="MobiDB-lite"/>
    </source>
</evidence>
<dbReference type="PANTHER" id="PTHR43686">
    <property type="entry name" value="SULFURTRANSFERASE-RELATED"/>
    <property type="match status" value="1"/>
</dbReference>
<dbReference type="InterPro" id="IPR014729">
    <property type="entry name" value="Rossmann-like_a/b/a_fold"/>
</dbReference>
<dbReference type="SUPFAM" id="SSF52402">
    <property type="entry name" value="Adenine nucleotide alpha hydrolases-like"/>
    <property type="match status" value="1"/>
</dbReference>
<reference evidence="3" key="2">
    <citation type="journal article" date="2021" name="PeerJ">
        <title>Extensive microbial diversity within the chicken gut microbiome revealed by metagenomics and culture.</title>
        <authorList>
            <person name="Gilroy R."/>
            <person name="Ravi A."/>
            <person name="Getino M."/>
            <person name="Pursley I."/>
            <person name="Horton D.L."/>
            <person name="Alikhan N.F."/>
            <person name="Baker D."/>
            <person name="Gharbi K."/>
            <person name="Hall N."/>
            <person name="Watson M."/>
            <person name="Adriaenssens E.M."/>
            <person name="Foster-Nyarko E."/>
            <person name="Jarju S."/>
            <person name="Secka A."/>
            <person name="Antonio M."/>
            <person name="Oren A."/>
            <person name="Chaudhuri R.R."/>
            <person name="La Ragione R."/>
            <person name="Hildebrand F."/>
            <person name="Pallen M.J."/>
        </authorList>
    </citation>
    <scope>NUCLEOTIDE SEQUENCE</scope>
    <source>
        <strain evidence="3">ChiSxjej1B13-7958</strain>
    </source>
</reference>
<proteinExistence type="predicted"/>
<dbReference type="Pfam" id="PF01171">
    <property type="entry name" value="ATP_bind_3"/>
    <property type="match status" value="1"/>
</dbReference>
<organism evidence="3 4">
    <name type="scientific">Candidatus Caccousia avicola</name>
    <dbReference type="NCBI Taxonomy" id="2840721"/>
    <lineage>
        <taxon>Bacteria</taxon>
        <taxon>Bacillati</taxon>
        <taxon>Bacillota</taxon>
        <taxon>Clostridia</taxon>
        <taxon>Eubacteriales</taxon>
        <taxon>Oscillospiraceae</taxon>
        <taxon>Oscillospiraceae incertae sedis</taxon>
        <taxon>Candidatus Caccousia</taxon>
    </lineage>
</organism>
<dbReference type="AlphaFoldDB" id="A0A9D1DEX0"/>
<accession>A0A9D1DEX0</accession>
<dbReference type="InterPro" id="IPR011063">
    <property type="entry name" value="TilS/TtcA_N"/>
</dbReference>
<comment type="caution">
    <text evidence="3">The sequence shown here is derived from an EMBL/GenBank/DDBJ whole genome shotgun (WGS) entry which is preliminary data.</text>
</comment>
<gene>
    <name evidence="3" type="ORF">IAB89_08400</name>
</gene>
<dbReference type="Proteomes" id="UP000824242">
    <property type="component" value="Unassembled WGS sequence"/>
</dbReference>
<dbReference type="PANTHER" id="PTHR43686:SF1">
    <property type="entry name" value="AMINOTRAN_5 DOMAIN-CONTAINING PROTEIN"/>
    <property type="match status" value="1"/>
</dbReference>